<reference evidence="5" key="1">
    <citation type="submission" date="2016-10" db="EMBL/GenBank/DDBJ databases">
        <authorList>
            <person name="Varghese N."/>
            <person name="Submissions S."/>
        </authorList>
    </citation>
    <scope>NUCLEOTIDE SEQUENCE [LARGE SCALE GENOMIC DNA]</scope>
    <source>
        <strain evidence="5">DSM 3384</strain>
    </source>
</reference>
<evidence type="ECO:0000259" key="2">
    <source>
        <dbReference type="Pfam" id="PF00263"/>
    </source>
</evidence>
<gene>
    <name evidence="4" type="ORF">SAMN04487931_103313</name>
</gene>
<accession>A0A1H2ES05</accession>
<keyword evidence="5" id="KW-1185">Reference proteome</keyword>
<feature type="domain" description="Type II/III secretion system secretin-like" evidence="2">
    <location>
        <begin position="246"/>
        <end position="405"/>
    </location>
</feature>
<dbReference type="Pfam" id="PF13629">
    <property type="entry name" value="T2SS-T3SS_pil_N"/>
    <property type="match status" value="1"/>
</dbReference>
<evidence type="ECO:0000313" key="4">
    <source>
        <dbReference type="EMBL" id="SDT97809.1"/>
    </source>
</evidence>
<dbReference type="GO" id="GO:0009306">
    <property type="term" value="P:protein secretion"/>
    <property type="evidence" value="ECO:0007669"/>
    <property type="project" value="InterPro"/>
</dbReference>
<name>A0A1H2ES05_9BACT</name>
<organism evidence="4 5">
    <name type="scientific">Desulfobacula phenolica</name>
    <dbReference type="NCBI Taxonomy" id="90732"/>
    <lineage>
        <taxon>Bacteria</taxon>
        <taxon>Pseudomonadati</taxon>
        <taxon>Thermodesulfobacteriota</taxon>
        <taxon>Desulfobacteria</taxon>
        <taxon>Desulfobacterales</taxon>
        <taxon>Desulfobacteraceae</taxon>
        <taxon>Desulfobacula</taxon>
    </lineage>
</organism>
<dbReference type="PANTHER" id="PTHR30332">
    <property type="entry name" value="PROBABLE GENERAL SECRETION PATHWAY PROTEIN D"/>
    <property type="match status" value="1"/>
</dbReference>
<evidence type="ECO:0000256" key="1">
    <source>
        <dbReference type="RuleBase" id="RU004003"/>
    </source>
</evidence>
<dbReference type="Pfam" id="PF00263">
    <property type="entry name" value="Secretin"/>
    <property type="match status" value="1"/>
</dbReference>
<dbReference type="Proteomes" id="UP000199608">
    <property type="component" value="Unassembled WGS sequence"/>
</dbReference>
<dbReference type="RefSeq" id="WP_092231818.1">
    <property type="nucleotide sequence ID" value="NZ_FNLL01000003.1"/>
</dbReference>
<dbReference type="EMBL" id="FNLL01000003">
    <property type="protein sequence ID" value="SDT97809.1"/>
    <property type="molecule type" value="Genomic_DNA"/>
</dbReference>
<dbReference type="PANTHER" id="PTHR30332:SF17">
    <property type="entry name" value="TYPE IV PILIATION SYSTEM PROTEIN DR_0774-RELATED"/>
    <property type="match status" value="1"/>
</dbReference>
<dbReference type="GO" id="GO:0015627">
    <property type="term" value="C:type II protein secretion system complex"/>
    <property type="evidence" value="ECO:0007669"/>
    <property type="project" value="TreeGrafter"/>
</dbReference>
<dbReference type="AlphaFoldDB" id="A0A1H2ES05"/>
<protein>
    <submittedName>
        <fullName evidence="4">Pilus assembly protein CpaC</fullName>
    </submittedName>
</protein>
<dbReference type="InterPro" id="IPR050810">
    <property type="entry name" value="Bact_Secretion_Sys_Channel"/>
</dbReference>
<dbReference type="InterPro" id="IPR032789">
    <property type="entry name" value="T2SS-T3SS_pil_N"/>
</dbReference>
<sequence>MLQSLRFAKIIGLVFLFSFVVFINSNAQNVLIPKSIEPNKIEIILGKSLVMKLPAPVKKKMRISIGSEEIADCLVLSSNEIYIKGKTAGITNMILWQEGDLIAIYDIEVKFDVSRLKEKLYQVFPDEKDLMVTATNNSITLLGKISNAANLSRAMAIAGAYAPEGKINNLVKVGGTHQVMLEVKVAEISRSVGRDLGINLGNISVSDNLLVQPLLTLGRATEATSGLEGFFQYSQGDLTWNAMIKALKENSLIKILAEPNLIALSGQTASFLAGGEYPIPVPDENGITIDYKDFGVGLSFTPNVLSQEKINIKVQSSVSELDFTTAVQFSGYIVPGVSIRRAATTVELADGQSFVIAGLLSESIREDVKKFPFLGDIPLLGTLFRSSSFLKNETELVILVTPRFVNPINKEAQPVPTDYYGEPDDPEFYFNVDKSAQKISENTNVKVNMDGQFGHSFEE</sequence>
<evidence type="ECO:0000259" key="3">
    <source>
        <dbReference type="Pfam" id="PF13629"/>
    </source>
</evidence>
<dbReference type="PRINTS" id="PR00811">
    <property type="entry name" value="BCTERIALGSPD"/>
</dbReference>
<feature type="domain" description="Pilus formation protein N-terminal" evidence="3">
    <location>
        <begin position="38"/>
        <end position="109"/>
    </location>
</feature>
<evidence type="ECO:0000313" key="5">
    <source>
        <dbReference type="Proteomes" id="UP000199608"/>
    </source>
</evidence>
<dbReference type="InterPro" id="IPR001775">
    <property type="entry name" value="GspD/PilQ"/>
</dbReference>
<dbReference type="InterPro" id="IPR004846">
    <property type="entry name" value="T2SS/T3SS_dom"/>
</dbReference>
<comment type="similarity">
    <text evidence="1">Belongs to the bacterial secretin family.</text>
</comment>
<proteinExistence type="inferred from homology"/>